<accession>A0A1L9X0U4</accession>
<evidence type="ECO:0000313" key="2">
    <source>
        <dbReference type="Proteomes" id="UP000184546"/>
    </source>
</evidence>
<evidence type="ECO:0000313" key="1">
    <source>
        <dbReference type="EMBL" id="OJK01976.1"/>
    </source>
</evidence>
<proteinExistence type="predicted"/>
<keyword evidence="2" id="KW-1185">Reference proteome</keyword>
<sequence>MSLAQSVQDFGWTDSTASQISNDLGWAVSSMLLGQTAGVIFCGPFGDAPSLQCWLAVSCLAWDQG</sequence>
<dbReference type="GeneID" id="30974633"/>
<dbReference type="RefSeq" id="XP_020058315.1">
    <property type="nucleotide sequence ID" value="XM_020200819.1"/>
</dbReference>
<name>A0A1L9X0U4_ASPA1</name>
<organism evidence="1 2">
    <name type="scientific">Aspergillus aculeatus (strain ATCC 16872 / CBS 172.66 / WB 5094)</name>
    <dbReference type="NCBI Taxonomy" id="690307"/>
    <lineage>
        <taxon>Eukaryota</taxon>
        <taxon>Fungi</taxon>
        <taxon>Dikarya</taxon>
        <taxon>Ascomycota</taxon>
        <taxon>Pezizomycotina</taxon>
        <taxon>Eurotiomycetes</taxon>
        <taxon>Eurotiomycetidae</taxon>
        <taxon>Eurotiales</taxon>
        <taxon>Aspergillaceae</taxon>
        <taxon>Aspergillus</taxon>
        <taxon>Aspergillus subgen. Circumdati</taxon>
    </lineage>
</organism>
<gene>
    <name evidence="1" type="ORF">ASPACDRAFT_40793</name>
</gene>
<dbReference type="Proteomes" id="UP000184546">
    <property type="component" value="Unassembled WGS sequence"/>
</dbReference>
<protein>
    <submittedName>
        <fullName evidence="1">Uncharacterized protein</fullName>
    </submittedName>
</protein>
<reference evidence="2" key="1">
    <citation type="journal article" date="2017" name="Genome Biol.">
        <title>Comparative genomics reveals high biological diversity and specific adaptations in the industrially and medically important fungal genus Aspergillus.</title>
        <authorList>
            <person name="de Vries R.P."/>
            <person name="Riley R."/>
            <person name="Wiebenga A."/>
            <person name="Aguilar-Osorio G."/>
            <person name="Amillis S."/>
            <person name="Uchima C.A."/>
            <person name="Anderluh G."/>
            <person name="Asadollahi M."/>
            <person name="Askin M."/>
            <person name="Barry K."/>
            <person name="Battaglia E."/>
            <person name="Bayram O."/>
            <person name="Benocci T."/>
            <person name="Braus-Stromeyer S.A."/>
            <person name="Caldana C."/>
            <person name="Canovas D."/>
            <person name="Cerqueira G.C."/>
            <person name="Chen F."/>
            <person name="Chen W."/>
            <person name="Choi C."/>
            <person name="Clum A."/>
            <person name="Dos Santos R.A."/>
            <person name="Damasio A.R."/>
            <person name="Diallinas G."/>
            <person name="Emri T."/>
            <person name="Fekete E."/>
            <person name="Flipphi M."/>
            <person name="Freyberg S."/>
            <person name="Gallo A."/>
            <person name="Gournas C."/>
            <person name="Habgood R."/>
            <person name="Hainaut M."/>
            <person name="Harispe M.L."/>
            <person name="Henrissat B."/>
            <person name="Hilden K.S."/>
            <person name="Hope R."/>
            <person name="Hossain A."/>
            <person name="Karabika E."/>
            <person name="Karaffa L."/>
            <person name="Karanyi Z."/>
            <person name="Krasevec N."/>
            <person name="Kuo A."/>
            <person name="Kusch H."/>
            <person name="LaButti K."/>
            <person name="Lagendijk E.L."/>
            <person name="Lapidus A."/>
            <person name="Levasseur A."/>
            <person name="Lindquist E."/>
            <person name="Lipzen A."/>
            <person name="Logrieco A.F."/>
            <person name="MacCabe A."/>
            <person name="Maekelae M.R."/>
            <person name="Malavazi I."/>
            <person name="Melin P."/>
            <person name="Meyer V."/>
            <person name="Mielnichuk N."/>
            <person name="Miskei M."/>
            <person name="Molnar A.P."/>
            <person name="Mule G."/>
            <person name="Ngan C.Y."/>
            <person name="Orejas M."/>
            <person name="Orosz E."/>
            <person name="Ouedraogo J.P."/>
            <person name="Overkamp K.M."/>
            <person name="Park H.-S."/>
            <person name="Perrone G."/>
            <person name="Piumi F."/>
            <person name="Punt P.J."/>
            <person name="Ram A.F."/>
            <person name="Ramon A."/>
            <person name="Rauscher S."/>
            <person name="Record E."/>
            <person name="Riano-Pachon D.M."/>
            <person name="Robert V."/>
            <person name="Roehrig J."/>
            <person name="Ruller R."/>
            <person name="Salamov A."/>
            <person name="Salih N.S."/>
            <person name="Samson R.A."/>
            <person name="Sandor E."/>
            <person name="Sanguinetti M."/>
            <person name="Schuetze T."/>
            <person name="Sepcic K."/>
            <person name="Shelest E."/>
            <person name="Sherlock G."/>
            <person name="Sophianopoulou V."/>
            <person name="Squina F.M."/>
            <person name="Sun H."/>
            <person name="Susca A."/>
            <person name="Todd R.B."/>
            <person name="Tsang A."/>
            <person name="Unkles S.E."/>
            <person name="van de Wiele N."/>
            <person name="van Rossen-Uffink D."/>
            <person name="Oliveira J.V."/>
            <person name="Vesth T.C."/>
            <person name="Visser J."/>
            <person name="Yu J.-H."/>
            <person name="Zhou M."/>
            <person name="Andersen M.R."/>
            <person name="Archer D.B."/>
            <person name="Baker S.E."/>
            <person name="Benoit I."/>
            <person name="Brakhage A.A."/>
            <person name="Braus G.H."/>
            <person name="Fischer R."/>
            <person name="Frisvad J.C."/>
            <person name="Goldman G.H."/>
            <person name="Houbraken J."/>
            <person name="Oakley B."/>
            <person name="Pocsi I."/>
            <person name="Scazzocchio C."/>
            <person name="Seiboth B."/>
            <person name="vanKuyk P.A."/>
            <person name="Wortman J."/>
            <person name="Dyer P.S."/>
            <person name="Grigoriev I.V."/>
        </authorList>
    </citation>
    <scope>NUCLEOTIDE SEQUENCE [LARGE SCALE GENOMIC DNA]</scope>
    <source>
        <strain evidence="2">ATCC 16872 / CBS 172.66 / WB 5094</strain>
    </source>
</reference>
<dbReference type="EMBL" id="KV878973">
    <property type="protein sequence ID" value="OJK01976.1"/>
    <property type="molecule type" value="Genomic_DNA"/>
</dbReference>
<dbReference type="VEuPathDB" id="FungiDB:ASPACDRAFT_40793"/>
<dbReference type="AlphaFoldDB" id="A0A1L9X0U4"/>
<dbReference type="OrthoDB" id="5849205at2759"/>